<dbReference type="Gene3D" id="1.10.10.60">
    <property type="entry name" value="Homeodomain-like"/>
    <property type="match status" value="1"/>
</dbReference>
<reference evidence="6 7" key="1">
    <citation type="submission" date="2006-03" db="EMBL/GenBank/DDBJ databases">
        <authorList>
            <person name="Pinhassi J."/>
            <person name="Pedros-Alio C."/>
            <person name="Ferriera S."/>
            <person name="Johnson J."/>
            <person name="Kravitz S."/>
            <person name="Halpern A."/>
            <person name="Remington K."/>
            <person name="Beeson K."/>
            <person name="Tran B."/>
            <person name="Rogers Y.-H."/>
            <person name="Friedman R."/>
            <person name="Venter J.C."/>
        </authorList>
    </citation>
    <scope>NUCLEOTIDE SEQUENCE [LARGE SCALE GENOMIC DNA]</scope>
    <source>
        <strain evidence="6 7">RED65</strain>
    </source>
</reference>
<feature type="transmembrane region" description="Helical" evidence="4">
    <location>
        <begin position="177"/>
        <end position="195"/>
    </location>
</feature>
<dbReference type="Proteomes" id="UP000004263">
    <property type="component" value="Unassembled WGS sequence"/>
</dbReference>
<name>Q1N1V1_9GAMM</name>
<dbReference type="PROSITE" id="PS00041">
    <property type="entry name" value="HTH_ARAC_FAMILY_1"/>
    <property type="match status" value="1"/>
</dbReference>
<feature type="transmembrane region" description="Helical" evidence="4">
    <location>
        <begin position="114"/>
        <end position="140"/>
    </location>
</feature>
<organism evidence="6 7">
    <name type="scientific">Bermanella marisrubri</name>
    <dbReference type="NCBI Taxonomy" id="207949"/>
    <lineage>
        <taxon>Bacteria</taxon>
        <taxon>Pseudomonadati</taxon>
        <taxon>Pseudomonadota</taxon>
        <taxon>Gammaproteobacteria</taxon>
        <taxon>Oceanospirillales</taxon>
        <taxon>Oceanospirillaceae</taxon>
        <taxon>Bermanella</taxon>
    </lineage>
</organism>
<dbReference type="HOGENOM" id="CLU_062011_1_0_6"/>
<comment type="caution">
    <text evidence="6">The sequence shown here is derived from an EMBL/GenBank/DDBJ whole genome shotgun (WGS) entry which is preliminary data.</text>
</comment>
<dbReference type="PANTHER" id="PTHR43280">
    <property type="entry name" value="ARAC-FAMILY TRANSCRIPTIONAL REGULATOR"/>
    <property type="match status" value="1"/>
</dbReference>
<dbReference type="InterPro" id="IPR020449">
    <property type="entry name" value="Tscrpt_reg_AraC-type_HTH"/>
</dbReference>
<proteinExistence type="predicted"/>
<keyword evidence="4" id="KW-0812">Transmembrane</keyword>
<dbReference type="STRING" id="207949.RED65_04120"/>
<evidence type="ECO:0000256" key="3">
    <source>
        <dbReference type="ARBA" id="ARBA00023163"/>
    </source>
</evidence>
<dbReference type="SMART" id="SM00342">
    <property type="entry name" value="HTH_ARAC"/>
    <property type="match status" value="1"/>
</dbReference>
<dbReference type="InterPro" id="IPR018062">
    <property type="entry name" value="HTH_AraC-typ_CS"/>
</dbReference>
<keyword evidence="3" id="KW-0804">Transcription</keyword>
<dbReference type="GO" id="GO:0003700">
    <property type="term" value="F:DNA-binding transcription factor activity"/>
    <property type="evidence" value="ECO:0007669"/>
    <property type="project" value="InterPro"/>
</dbReference>
<feature type="transmembrane region" description="Helical" evidence="4">
    <location>
        <begin position="152"/>
        <end position="171"/>
    </location>
</feature>
<dbReference type="EMBL" id="AAQH01000009">
    <property type="protein sequence ID" value="EAT12180.1"/>
    <property type="molecule type" value="Genomic_DNA"/>
</dbReference>
<keyword evidence="4" id="KW-0472">Membrane</keyword>
<evidence type="ECO:0000256" key="2">
    <source>
        <dbReference type="ARBA" id="ARBA00023125"/>
    </source>
</evidence>
<feature type="transmembrane region" description="Helical" evidence="4">
    <location>
        <begin position="30"/>
        <end position="47"/>
    </location>
</feature>
<dbReference type="Pfam" id="PF12833">
    <property type="entry name" value="HTH_18"/>
    <property type="match status" value="1"/>
</dbReference>
<accession>Q1N1V1</accession>
<dbReference type="OrthoDB" id="345413at2"/>
<dbReference type="AlphaFoldDB" id="Q1N1V1"/>
<dbReference type="PROSITE" id="PS01124">
    <property type="entry name" value="HTH_ARAC_FAMILY_2"/>
    <property type="match status" value="1"/>
</dbReference>
<dbReference type="InterPro" id="IPR018060">
    <property type="entry name" value="HTH_AraC"/>
</dbReference>
<evidence type="ECO:0000259" key="5">
    <source>
        <dbReference type="PROSITE" id="PS01124"/>
    </source>
</evidence>
<sequence length="340" mass="38386">MLFFAGFALGCLCILGMIICRDFGHLNVGKAFVAVLFTGAMFLLQPMLPEWLSKIARDIYTMVPALFWLLCQLAFAYRPKIFSLAGAIALYSFIPPAIANHIGISNQLYTEWVFLAWVLPSYCEYLLIIMGLWTVITNWSDDLVESSRQLRSAVMVGVGLSVLFVIVPMNTGWVGVWLPYLSVCVISLVCSFFLLHGRKGVLFGHVHGDLQDESSVKASPERIDISESNEVKSLHTLMESGFYRTEHLTLKQLADSLGLPEYKTRALINQTLGYRNFNDYINRLRIEEACMRLQQEPDTAILNISLDVGYRTLSSFNRAFKELTGLSPSQYRQQQTKTAH</sequence>
<keyword evidence="1" id="KW-0805">Transcription regulation</keyword>
<dbReference type="InterPro" id="IPR009057">
    <property type="entry name" value="Homeodomain-like_sf"/>
</dbReference>
<evidence type="ECO:0000256" key="4">
    <source>
        <dbReference type="SAM" id="Phobius"/>
    </source>
</evidence>
<dbReference type="PANTHER" id="PTHR43280:SF29">
    <property type="entry name" value="ARAC-FAMILY TRANSCRIPTIONAL REGULATOR"/>
    <property type="match status" value="1"/>
</dbReference>
<keyword evidence="7" id="KW-1185">Reference proteome</keyword>
<gene>
    <name evidence="6" type="ORF">RED65_04120</name>
</gene>
<evidence type="ECO:0000313" key="7">
    <source>
        <dbReference type="Proteomes" id="UP000004263"/>
    </source>
</evidence>
<dbReference type="PRINTS" id="PR00032">
    <property type="entry name" value="HTHARAC"/>
</dbReference>
<keyword evidence="2" id="KW-0238">DNA-binding</keyword>
<feature type="transmembrane region" description="Helical" evidence="4">
    <location>
        <begin position="59"/>
        <end position="77"/>
    </location>
</feature>
<dbReference type="SUPFAM" id="SSF46689">
    <property type="entry name" value="Homeodomain-like"/>
    <property type="match status" value="1"/>
</dbReference>
<protein>
    <submittedName>
        <fullName evidence="6">Transcriptional regulatory protein</fullName>
    </submittedName>
</protein>
<evidence type="ECO:0000256" key="1">
    <source>
        <dbReference type="ARBA" id="ARBA00023015"/>
    </source>
</evidence>
<dbReference type="GO" id="GO:0043565">
    <property type="term" value="F:sequence-specific DNA binding"/>
    <property type="evidence" value="ECO:0007669"/>
    <property type="project" value="InterPro"/>
</dbReference>
<feature type="domain" description="HTH araC/xylS-type" evidence="5">
    <location>
        <begin position="232"/>
        <end position="334"/>
    </location>
</feature>
<evidence type="ECO:0000313" key="6">
    <source>
        <dbReference type="EMBL" id="EAT12180.1"/>
    </source>
</evidence>
<keyword evidence="4" id="KW-1133">Transmembrane helix</keyword>